<accession>A0A6A6TGW0</accession>
<feature type="transmembrane region" description="Helical" evidence="1">
    <location>
        <begin position="277"/>
        <end position="300"/>
    </location>
</feature>
<feature type="transmembrane region" description="Helical" evidence="1">
    <location>
        <begin position="373"/>
        <end position="394"/>
    </location>
</feature>
<dbReference type="EMBL" id="MU004321">
    <property type="protein sequence ID" value="KAF2657854.1"/>
    <property type="molecule type" value="Genomic_DNA"/>
</dbReference>
<organism evidence="2 3">
    <name type="scientific">Lophiostoma macrostomum CBS 122681</name>
    <dbReference type="NCBI Taxonomy" id="1314788"/>
    <lineage>
        <taxon>Eukaryota</taxon>
        <taxon>Fungi</taxon>
        <taxon>Dikarya</taxon>
        <taxon>Ascomycota</taxon>
        <taxon>Pezizomycotina</taxon>
        <taxon>Dothideomycetes</taxon>
        <taxon>Pleosporomycetidae</taxon>
        <taxon>Pleosporales</taxon>
        <taxon>Lophiostomataceae</taxon>
        <taxon>Lophiostoma</taxon>
    </lineage>
</organism>
<reference evidence="2" key="1">
    <citation type="journal article" date="2020" name="Stud. Mycol.">
        <title>101 Dothideomycetes genomes: a test case for predicting lifestyles and emergence of pathogens.</title>
        <authorList>
            <person name="Haridas S."/>
            <person name="Albert R."/>
            <person name="Binder M."/>
            <person name="Bloem J."/>
            <person name="Labutti K."/>
            <person name="Salamov A."/>
            <person name="Andreopoulos B."/>
            <person name="Baker S."/>
            <person name="Barry K."/>
            <person name="Bills G."/>
            <person name="Bluhm B."/>
            <person name="Cannon C."/>
            <person name="Castanera R."/>
            <person name="Culley D."/>
            <person name="Daum C."/>
            <person name="Ezra D."/>
            <person name="Gonzalez J."/>
            <person name="Henrissat B."/>
            <person name="Kuo A."/>
            <person name="Liang C."/>
            <person name="Lipzen A."/>
            <person name="Lutzoni F."/>
            <person name="Magnuson J."/>
            <person name="Mondo S."/>
            <person name="Nolan M."/>
            <person name="Ohm R."/>
            <person name="Pangilinan J."/>
            <person name="Park H.-J."/>
            <person name="Ramirez L."/>
            <person name="Alfaro M."/>
            <person name="Sun H."/>
            <person name="Tritt A."/>
            <person name="Yoshinaga Y."/>
            <person name="Zwiers L.-H."/>
            <person name="Turgeon B."/>
            <person name="Goodwin S."/>
            <person name="Spatafora J."/>
            <person name="Crous P."/>
            <person name="Grigoriev I."/>
        </authorList>
    </citation>
    <scope>NUCLEOTIDE SEQUENCE</scope>
    <source>
        <strain evidence="2">CBS 122681</strain>
    </source>
</reference>
<keyword evidence="3" id="KW-1185">Reference proteome</keyword>
<evidence type="ECO:0000313" key="3">
    <source>
        <dbReference type="Proteomes" id="UP000799324"/>
    </source>
</evidence>
<protein>
    <recommendedName>
        <fullName evidence="4">Acyltransferase 3 domain-containing protein</fullName>
    </recommendedName>
</protein>
<evidence type="ECO:0000313" key="2">
    <source>
        <dbReference type="EMBL" id="KAF2657854.1"/>
    </source>
</evidence>
<evidence type="ECO:0008006" key="4">
    <source>
        <dbReference type="Google" id="ProtNLM"/>
    </source>
</evidence>
<dbReference type="AlphaFoldDB" id="A0A6A6TGW0"/>
<dbReference type="OrthoDB" id="3363151at2759"/>
<evidence type="ECO:0000256" key="1">
    <source>
        <dbReference type="SAM" id="Phobius"/>
    </source>
</evidence>
<feature type="transmembrane region" description="Helical" evidence="1">
    <location>
        <begin position="201"/>
        <end position="220"/>
    </location>
</feature>
<feature type="transmembrane region" description="Helical" evidence="1">
    <location>
        <begin position="125"/>
        <end position="144"/>
    </location>
</feature>
<proteinExistence type="predicted"/>
<sequence>MDTLKQIALSPPLSSHSKSHDYIIGLRGLLTLSSFLYIFLVVFAPAAVAHSQNATSTPSSTLHKILKFFSILFWNEGIIYSGFILLSARTIALPFIYISKSSEIETLLSPRLSIVGSVFRRGIRLWVPIAISLAISVGVFHGLGYEYVNEFAENTGNLSILVPYKINNVLVWFNSAFQMFWVTQKYSEQSASFAFPGQMLWVVNVVYMQSFTIYMTMVIIPYTRRSWRVKGAIFFIITAWWVQSWAWYSITGLLLADMVTNMDFKVKAQRGIKLYNTIYLPSYVPYACILASGLIMQYLWTAWRPQYQDQEIIAHGGLYYTGGLNEDFDVNQPQARDDNYLVLLGLMLIVETNDLVQYVLANRVFVSLGRRSLSFFLTHCIITYTLGIKLYTSLHLAHNASIAVCFFVCFATSVVGAEIFYRCIEVPSHVLSHMVFEWIRE</sequence>
<feature type="transmembrane region" description="Helical" evidence="1">
    <location>
        <begin position="340"/>
        <end position="361"/>
    </location>
</feature>
<gene>
    <name evidence="2" type="ORF">K491DRAFT_714146</name>
</gene>
<keyword evidence="1" id="KW-1133">Transmembrane helix</keyword>
<feature type="transmembrane region" description="Helical" evidence="1">
    <location>
        <begin position="24"/>
        <end position="48"/>
    </location>
</feature>
<name>A0A6A6TGW0_9PLEO</name>
<feature type="transmembrane region" description="Helical" evidence="1">
    <location>
        <begin position="400"/>
        <end position="421"/>
    </location>
</feature>
<keyword evidence="1" id="KW-0812">Transmembrane</keyword>
<keyword evidence="1" id="KW-0472">Membrane</keyword>
<dbReference type="Proteomes" id="UP000799324">
    <property type="component" value="Unassembled WGS sequence"/>
</dbReference>
<feature type="transmembrane region" description="Helical" evidence="1">
    <location>
        <begin position="232"/>
        <end position="256"/>
    </location>
</feature>
<feature type="transmembrane region" description="Helical" evidence="1">
    <location>
        <begin position="164"/>
        <end position="181"/>
    </location>
</feature>